<dbReference type="Proteomes" id="UP001055286">
    <property type="component" value="Unassembled WGS sequence"/>
</dbReference>
<keyword evidence="8" id="KW-1185">Reference proteome</keyword>
<dbReference type="PANTHER" id="PTHR42978">
    <property type="entry name" value="QUORUM-QUENCHING LACTONASE YTNP-RELATED-RELATED"/>
    <property type="match status" value="1"/>
</dbReference>
<gene>
    <name evidence="7" type="ORF">MPEAHAMD_6812</name>
</gene>
<keyword evidence="5" id="KW-0862">Zinc</keyword>
<dbReference type="EMBL" id="BPQJ01000071">
    <property type="protein sequence ID" value="GJD66614.1"/>
    <property type="molecule type" value="Genomic_DNA"/>
</dbReference>
<protein>
    <recommendedName>
        <fullName evidence="6">Metallo-beta-lactamase domain-containing protein</fullName>
    </recommendedName>
</protein>
<dbReference type="SUPFAM" id="SSF56281">
    <property type="entry name" value="Metallo-hydrolase/oxidoreductase"/>
    <property type="match status" value="1"/>
</dbReference>
<dbReference type="SMART" id="SM00849">
    <property type="entry name" value="Lactamase_B"/>
    <property type="match status" value="1"/>
</dbReference>
<reference evidence="7" key="1">
    <citation type="journal article" date="2016" name="Front. Microbiol.">
        <title>Genome Sequence of the Piezophilic, Mesophilic Sulfate-Reducing Bacterium Desulfovibrio indicus J2T.</title>
        <authorList>
            <person name="Cao J."/>
            <person name="Maignien L."/>
            <person name="Shao Z."/>
            <person name="Alain K."/>
            <person name="Jebbar M."/>
        </authorList>
    </citation>
    <scope>NUCLEOTIDE SEQUENCE</scope>
    <source>
        <strain evidence="7">JCM 32048</strain>
    </source>
</reference>
<dbReference type="Pfam" id="PF00753">
    <property type="entry name" value="Lactamase_B"/>
    <property type="match status" value="1"/>
</dbReference>
<dbReference type="InterPro" id="IPR036866">
    <property type="entry name" value="RibonucZ/Hydroxyglut_hydro"/>
</dbReference>
<evidence type="ECO:0000259" key="6">
    <source>
        <dbReference type="SMART" id="SM00849"/>
    </source>
</evidence>
<dbReference type="PANTHER" id="PTHR42978:SF7">
    <property type="entry name" value="METALLO-HYDROLASE RV2300C-RELATED"/>
    <property type="match status" value="1"/>
</dbReference>
<dbReference type="InterPro" id="IPR051013">
    <property type="entry name" value="MBL_superfamily_lactonases"/>
</dbReference>
<dbReference type="GO" id="GO:0016787">
    <property type="term" value="F:hydrolase activity"/>
    <property type="evidence" value="ECO:0007669"/>
    <property type="project" value="UniProtKB-KW"/>
</dbReference>
<keyword evidence="3" id="KW-0479">Metal-binding</keyword>
<evidence type="ECO:0000256" key="2">
    <source>
        <dbReference type="ARBA" id="ARBA00007749"/>
    </source>
</evidence>
<comment type="caution">
    <text evidence="7">The sequence shown here is derived from an EMBL/GenBank/DDBJ whole genome shotgun (WGS) entry which is preliminary data.</text>
</comment>
<reference evidence="7" key="2">
    <citation type="submission" date="2021-08" db="EMBL/GenBank/DDBJ databases">
        <authorList>
            <person name="Tani A."/>
            <person name="Ola A."/>
            <person name="Ogura Y."/>
            <person name="Katsura K."/>
            <person name="Hayashi T."/>
        </authorList>
    </citation>
    <scope>NUCLEOTIDE SEQUENCE</scope>
    <source>
        <strain evidence="7">JCM 32048</strain>
    </source>
</reference>
<dbReference type="AlphaFoldDB" id="A0AA37HIV8"/>
<comment type="similarity">
    <text evidence="2">Belongs to the metallo-beta-lactamase superfamily.</text>
</comment>
<sequence length="276" mass="30477">MSVYEVIALRYATHERPASANLLYAPPDGDPHDAPMPIDYFVWVIRDDARVIVVDTGFDWPACEAYGRTMVRHPLEGLRTLGVDPAAVQDVIITHLHYDHAGNLPAFPNATFHLQDAEMAYATGRCMCHARLRGAFSVEDVCTMVRRVYEGRVAFVDGSAEIAPGVTVHAVPGHTRGLQCVRVETARGPVVLASDAAHFYANLAQQNPFPIVVDIGAMMESWKELARLAGDPERIVPGHDPLVMARYPPHPSVEVEAVLLHLPPREPARVDDDRHF</sequence>
<accession>A0AA37HIV8</accession>
<evidence type="ECO:0000256" key="3">
    <source>
        <dbReference type="ARBA" id="ARBA00022723"/>
    </source>
</evidence>
<dbReference type="Gene3D" id="3.60.15.10">
    <property type="entry name" value="Ribonuclease Z/Hydroxyacylglutathione hydrolase-like"/>
    <property type="match status" value="1"/>
</dbReference>
<dbReference type="CDD" id="cd07729">
    <property type="entry name" value="AHL_lactonase_MBL-fold"/>
    <property type="match status" value="1"/>
</dbReference>
<evidence type="ECO:0000313" key="7">
    <source>
        <dbReference type="EMBL" id="GJD66614.1"/>
    </source>
</evidence>
<evidence type="ECO:0000256" key="4">
    <source>
        <dbReference type="ARBA" id="ARBA00022801"/>
    </source>
</evidence>
<proteinExistence type="inferred from homology"/>
<organism evidence="7 8">
    <name type="scientific">Methylobacterium frigidaeris</name>
    <dbReference type="NCBI Taxonomy" id="2038277"/>
    <lineage>
        <taxon>Bacteria</taxon>
        <taxon>Pseudomonadati</taxon>
        <taxon>Pseudomonadota</taxon>
        <taxon>Alphaproteobacteria</taxon>
        <taxon>Hyphomicrobiales</taxon>
        <taxon>Methylobacteriaceae</taxon>
        <taxon>Methylobacterium</taxon>
    </lineage>
</organism>
<name>A0AA37HIV8_9HYPH</name>
<comment type="cofactor">
    <cofactor evidence="1">
        <name>Zn(2+)</name>
        <dbReference type="ChEBI" id="CHEBI:29105"/>
    </cofactor>
</comment>
<feature type="domain" description="Metallo-beta-lactamase" evidence="6">
    <location>
        <begin position="39"/>
        <end position="239"/>
    </location>
</feature>
<evidence type="ECO:0000256" key="1">
    <source>
        <dbReference type="ARBA" id="ARBA00001947"/>
    </source>
</evidence>
<keyword evidence="4" id="KW-0378">Hydrolase</keyword>
<evidence type="ECO:0000256" key="5">
    <source>
        <dbReference type="ARBA" id="ARBA00022833"/>
    </source>
</evidence>
<evidence type="ECO:0000313" key="8">
    <source>
        <dbReference type="Proteomes" id="UP001055286"/>
    </source>
</evidence>
<dbReference type="RefSeq" id="WP_099907376.1">
    <property type="nucleotide sequence ID" value="NZ_BPQJ01000071.1"/>
</dbReference>
<dbReference type="InterPro" id="IPR001279">
    <property type="entry name" value="Metallo-B-lactamas"/>
</dbReference>
<dbReference type="GO" id="GO:0046872">
    <property type="term" value="F:metal ion binding"/>
    <property type="evidence" value="ECO:0007669"/>
    <property type="project" value="UniProtKB-KW"/>
</dbReference>